<dbReference type="InterPro" id="IPR036388">
    <property type="entry name" value="WH-like_DNA-bd_sf"/>
</dbReference>
<evidence type="ECO:0000313" key="11">
    <source>
        <dbReference type="EMBL" id="MBB4447046.1"/>
    </source>
</evidence>
<evidence type="ECO:0000256" key="6">
    <source>
        <dbReference type="PROSITE-ProRule" id="PRU00169"/>
    </source>
</evidence>
<evidence type="ECO:0000313" key="10">
    <source>
        <dbReference type="EMBL" id="MBB4412414.1"/>
    </source>
</evidence>
<dbReference type="PRINTS" id="PR00038">
    <property type="entry name" value="HTHLUXR"/>
</dbReference>
<evidence type="ECO:0000313" key="13">
    <source>
        <dbReference type="Proteomes" id="UP000524535"/>
    </source>
</evidence>
<dbReference type="Gene3D" id="1.10.10.10">
    <property type="entry name" value="Winged helix-like DNA-binding domain superfamily/Winged helix DNA-binding domain"/>
    <property type="match status" value="1"/>
</dbReference>
<dbReference type="PROSITE" id="PS50110">
    <property type="entry name" value="RESPONSE_REGULATORY"/>
    <property type="match status" value="1"/>
</dbReference>
<keyword evidence="2" id="KW-0902">Two-component regulatory system</keyword>
<evidence type="ECO:0000313" key="12">
    <source>
        <dbReference type="Proteomes" id="UP000520770"/>
    </source>
</evidence>
<dbReference type="SMART" id="SM00448">
    <property type="entry name" value="REC"/>
    <property type="match status" value="1"/>
</dbReference>
<dbReference type="EMBL" id="JACIGY010000003">
    <property type="protein sequence ID" value="MBB4412414.1"/>
    <property type="molecule type" value="Genomic_DNA"/>
</dbReference>
<feature type="modified residue" description="4-aspartylphosphate" evidence="6">
    <location>
        <position position="64"/>
    </location>
</feature>
<comment type="caution">
    <text evidence="10">The sequence shown here is derived from an EMBL/GenBank/DDBJ whole genome shotgun (WGS) entry which is preliminary data.</text>
</comment>
<dbReference type="FunFam" id="3.40.50.2300:FF:000018">
    <property type="entry name" value="DNA-binding transcriptional regulator NtrC"/>
    <property type="match status" value="1"/>
</dbReference>
<dbReference type="PANTHER" id="PTHR44688:SF16">
    <property type="entry name" value="DNA-BINDING TRANSCRIPTIONAL ACTIVATOR DEVR_DOSR"/>
    <property type="match status" value="1"/>
</dbReference>
<keyword evidence="4" id="KW-0238">DNA-binding</keyword>
<proteinExistence type="predicted"/>
<dbReference type="Pfam" id="PF00072">
    <property type="entry name" value="Response_reg"/>
    <property type="match status" value="1"/>
</dbReference>
<dbReference type="Proteomes" id="UP000520770">
    <property type="component" value="Unassembled WGS sequence"/>
</dbReference>
<keyword evidence="13" id="KW-1185">Reference proteome</keyword>
<feature type="domain" description="HTH luxR-type" evidence="7">
    <location>
        <begin position="145"/>
        <end position="210"/>
    </location>
</feature>
<evidence type="ECO:0000256" key="4">
    <source>
        <dbReference type="ARBA" id="ARBA00023125"/>
    </source>
</evidence>
<evidence type="ECO:0000256" key="1">
    <source>
        <dbReference type="ARBA" id="ARBA00022553"/>
    </source>
</evidence>
<dbReference type="InterPro" id="IPR001789">
    <property type="entry name" value="Sig_transdc_resp-reg_receiver"/>
</dbReference>
<dbReference type="GO" id="GO:0000160">
    <property type="term" value="P:phosphorelay signal transduction system"/>
    <property type="evidence" value="ECO:0007669"/>
    <property type="project" value="UniProtKB-KW"/>
</dbReference>
<protein>
    <submittedName>
        <fullName evidence="10">FixJ family two-component response regulator</fullName>
    </submittedName>
</protein>
<dbReference type="Pfam" id="PF00196">
    <property type="entry name" value="GerE"/>
    <property type="match status" value="1"/>
</dbReference>
<name>A0A7W6TFJ6_9HYPH</name>
<dbReference type="Proteomes" id="UP000576087">
    <property type="component" value="Unassembled WGS sequence"/>
</dbReference>
<keyword evidence="5" id="KW-0804">Transcription</keyword>
<dbReference type="PANTHER" id="PTHR44688">
    <property type="entry name" value="DNA-BINDING TRANSCRIPTIONAL ACTIVATOR DEVR_DOSR"/>
    <property type="match status" value="1"/>
</dbReference>
<dbReference type="CDD" id="cd06170">
    <property type="entry name" value="LuxR_C_like"/>
    <property type="match status" value="1"/>
</dbReference>
<evidence type="ECO:0000259" key="8">
    <source>
        <dbReference type="PROSITE" id="PS50110"/>
    </source>
</evidence>
<dbReference type="GO" id="GO:0006355">
    <property type="term" value="P:regulation of DNA-templated transcription"/>
    <property type="evidence" value="ECO:0007669"/>
    <property type="project" value="InterPro"/>
</dbReference>
<organism evidence="10 13">
    <name type="scientific">Aliirhizobium cellulosilyticum</name>
    <dbReference type="NCBI Taxonomy" id="393664"/>
    <lineage>
        <taxon>Bacteria</taxon>
        <taxon>Pseudomonadati</taxon>
        <taxon>Pseudomonadota</taxon>
        <taxon>Alphaproteobacteria</taxon>
        <taxon>Hyphomicrobiales</taxon>
        <taxon>Rhizobiaceae</taxon>
        <taxon>Aliirhizobium</taxon>
    </lineage>
</organism>
<keyword evidence="1 6" id="KW-0597">Phosphoprotein</keyword>
<evidence type="ECO:0000256" key="5">
    <source>
        <dbReference type="ARBA" id="ARBA00023163"/>
    </source>
</evidence>
<dbReference type="RefSeq" id="WP_183824486.1">
    <property type="nucleotide sequence ID" value="NZ_JACIGW010000003.1"/>
</dbReference>
<dbReference type="GO" id="GO:0003677">
    <property type="term" value="F:DNA binding"/>
    <property type="evidence" value="ECO:0007669"/>
    <property type="project" value="UniProtKB-KW"/>
</dbReference>
<accession>A0A7W6TFJ6</accession>
<dbReference type="PROSITE" id="PS50043">
    <property type="entry name" value="HTH_LUXR_2"/>
    <property type="match status" value="1"/>
</dbReference>
<evidence type="ECO:0000259" key="7">
    <source>
        <dbReference type="PROSITE" id="PS50043"/>
    </source>
</evidence>
<dbReference type="PROSITE" id="PS00622">
    <property type="entry name" value="HTH_LUXR_1"/>
    <property type="match status" value="1"/>
</dbReference>
<evidence type="ECO:0000256" key="3">
    <source>
        <dbReference type="ARBA" id="ARBA00023015"/>
    </source>
</evidence>
<evidence type="ECO:0000313" key="14">
    <source>
        <dbReference type="Proteomes" id="UP000576087"/>
    </source>
</evidence>
<dbReference type="SUPFAM" id="SSF52172">
    <property type="entry name" value="CheY-like"/>
    <property type="match status" value="1"/>
</dbReference>
<dbReference type="CDD" id="cd17537">
    <property type="entry name" value="REC_FixJ"/>
    <property type="match status" value="1"/>
</dbReference>
<keyword evidence="3" id="KW-0805">Transcription regulation</keyword>
<feature type="domain" description="Response regulatory" evidence="8">
    <location>
        <begin position="15"/>
        <end position="129"/>
    </location>
</feature>
<dbReference type="Proteomes" id="UP000524535">
    <property type="component" value="Unassembled WGS sequence"/>
</dbReference>
<evidence type="ECO:0000256" key="2">
    <source>
        <dbReference type="ARBA" id="ARBA00023012"/>
    </source>
</evidence>
<sequence>MREPKTNKRDPNQPVIYVVDDDLSMRESLVDLFRSMHLDAEAFGSPDEFLNQADFTRLGCIVLDVRLPGVSGLDFQAHLEKVGSRLPIIFMTGYGDISMSVRAMKAGAVDFLAKPFRDQDLLDAVLAAIERDTMRRREIERYSDVAARFHTLTIREREVLEAVVQGLMNKQIAFNLGISEITVKLHRGNVMRKMQAKSLADLVRTMEQANEHISLVAQTTKRMA</sequence>
<dbReference type="AlphaFoldDB" id="A0A7W6TFJ6"/>
<dbReference type="SMART" id="SM00421">
    <property type="entry name" value="HTH_LUXR"/>
    <property type="match status" value="1"/>
</dbReference>
<dbReference type="Gene3D" id="3.40.50.2300">
    <property type="match status" value="1"/>
</dbReference>
<evidence type="ECO:0000313" key="9">
    <source>
        <dbReference type="EMBL" id="MBB4349364.1"/>
    </source>
</evidence>
<gene>
    <name evidence="10" type="ORF">GGE31_002927</name>
    <name evidence="9" type="ORF">GGE33_003126</name>
    <name evidence="11" type="ORF">GGE35_002868</name>
</gene>
<dbReference type="InterPro" id="IPR000792">
    <property type="entry name" value="Tscrpt_reg_LuxR_C"/>
</dbReference>
<dbReference type="EMBL" id="JACIGW010000003">
    <property type="protein sequence ID" value="MBB4349364.1"/>
    <property type="molecule type" value="Genomic_DNA"/>
</dbReference>
<reference evidence="12 13" key="1">
    <citation type="submission" date="2020-08" db="EMBL/GenBank/DDBJ databases">
        <title>Genomic Encyclopedia of Type Strains, Phase IV (KMG-V): Genome sequencing to study the core and pangenomes of soil and plant-associated prokaryotes.</title>
        <authorList>
            <person name="Whitman W."/>
        </authorList>
    </citation>
    <scope>NUCLEOTIDE SEQUENCE [LARGE SCALE GENOMIC DNA]</scope>
    <source>
        <strain evidence="10 13">SEMIA 444</strain>
        <strain evidence="9 12">SEMIA 448</strain>
        <strain evidence="11 14">SEMIA 452</strain>
    </source>
</reference>
<dbReference type="EMBL" id="JACIHM010000003">
    <property type="protein sequence ID" value="MBB4447046.1"/>
    <property type="molecule type" value="Genomic_DNA"/>
</dbReference>
<dbReference type="InterPro" id="IPR011006">
    <property type="entry name" value="CheY-like_superfamily"/>
</dbReference>